<dbReference type="AlphaFoldDB" id="A0A2A7B8P6"/>
<gene>
    <name evidence="2" type="ORF">CHR60_01680</name>
</gene>
<proteinExistence type="predicted"/>
<comment type="caution">
    <text evidence="2">The sequence shown here is derived from an EMBL/GenBank/DDBJ whole genome shotgun (WGS) entry which is preliminary data.</text>
</comment>
<accession>A0A2A7B8P6</accession>
<protein>
    <submittedName>
        <fullName evidence="2">Uncharacterized protein</fullName>
    </submittedName>
</protein>
<keyword evidence="1" id="KW-0472">Membrane</keyword>
<dbReference type="EMBL" id="NOUV01000005">
    <property type="protein sequence ID" value="PDX87763.1"/>
    <property type="molecule type" value="Genomic_DNA"/>
</dbReference>
<keyword evidence="1" id="KW-0812">Transmembrane</keyword>
<evidence type="ECO:0000313" key="2">
    <source>
        <dbReference type="EMBL" id="PDX87763.1"/>
    </source>
</evidence>
<keyword evidence="1" id="KW-1133">Transmembrane helix</keyword>
<sequence>MQSVEVYMLHSFFAQVYSFRQGRQNRAKHERNICSFFERFSSIYIFLFAVSFVIIIVYNEPFADKAAEHMFSIY</sequence>
<evidence type="ECO:0000256" key="1">
    <source>
        <dbReference type="SAM" id="Phobius"/>
    </source>
</evidence>
<dbReference type="Proteomes" id="UP000220904">
    <property type="component" value="Unassembled WGS sequence"/>
</dbReference>
<name>A0A2A7B8P6_9FIRM</name>
<feature type="transmembrane region" description="Helical" evidence="1">
    <location>
        <begin position="36"/>
        <end position="58"/>
    </location>
</feature>
<evidence type="ECO:0000313" key="3">
    <source>
        <dbReference type="Proteomes" id="UP000220904"/>
    </source>
</evidence>
<reference evidence="2 3" key="1">
    <citation type="journal article" date="2017" name="Front. Microbiol.">
        <title>New Insights into the Diversity of the Genus Faecalibacterium.</title>
        <authorList>
            <person name="Benevides L."/>
            <person name="Burman S."/>
            <person name="Martin R."/>
            <person name="Robert V."/>
            <person name="Thomas M."/>
            <person name="Miquel S."/>
            <person name="Chain F."/>
            <person name="Sokol H."/>
            <person name="Bermudez-Humaran L.G."/>
            <person name="Morrison M."/>
            <person name="Langella P."/>
            <person name="Azevedo V.A."/>
            <person name="Chatel J.M."/>
            <person name="Soares S."/>
        </authorList>
    </citation>
    <scope>NUCLEOTIDE SEQUENCE [LARGE SCALE GENOMIC DNA]</scope>
    <source>
        <strain evidence="2 3">AHMP21</strain>
    </source>
</reference>
<organism evidence="2 3">
    <name type="scientific">Faecalibacterium prausnitzii</name>
    <dbReference type="NCBI Taxonomy" id="853"/>
    <lineage>
        <taxon>Bacteria</taxon>
        <taxon>Bacillati</taxon>
        <taxon>Bacillota</taxon>
        <taxon>Clostridia</taxon>
        <taxon>Eubacteriales</taxon>
        <taxon>Oscillospiraceae</taxon>
        <taxon>Faecalibacterium</taxon>
    </lineage>
</organism>